<proteinExistence type="predicted"/>
<accession>D8LN66</accession>
<reference evidence="3 4" key="1">
    <citation type="journal article" date="2010" name="Nature">
        <title>The Ectocarpus genome and the independent evolution of multicellularity in brown algae.</title>
        <authorList>
            <person name="Cock J.M."/>
            <person name="Sterck L."/>
            <person name="Rouze P."/>
            <person name="Scornet D."/>
            <person name="Allen A.E."/>
            <person name="Amoutzias G."/>
            <person name="Anthouard V."/>
            <person name="Artiguenave F."/>
            <person name="Aury J.M."/>
            <person name="Badger J.H."/>
            <person name="Beszteri B."/>
            <person name="Billiau K."/>
            <person name="Bonnet E."/>
            <person name="Bothwell J.H."/>
            <person name="Bowler C."/>
            <person name="Boyen C."/>
            <person name="Brownlee C."/>
            <person name="Carrano C.J."/>
            <person name="Charrier B."/>
            <person name="Cho G.Y."/>
            <person name="Coelho S.M."/>
            <person name="Collen J."/>
            <person name="Corre E."/>
            <person name="Da Silva C."/>
            <person name="Delage L."/>
            <person name="Delaroque N."/>
            <person name="Dittami S.M."/>
            <person name="Doulbeau S."/>
            <person name="Elias M."/>
            <person name="Farnham G."/>
            <person name="Gachon C.M."/>
            <person name="Gschloessl B."/>
            <person name="Heesch S."/>
            <person name="Jabbari K."/>
            <person name="Jubin C."/>
            <person name="Kawai H."/>
            <person name="Kimura K."/>
            <person name="Kloareg B."/>
            <person name="Kupper F.C."/>
            <person name="Lang D."/>
            <person name="Le Bail A."/>
            <person name="Leblanc C."/>
            <person name="Lerouge P."/>
            <person name="Lohr M."/>
            <person name="Lopez P.J."/>
            <person name="Martens C."/>
            <person name="Maumus F."/>
            <person name="Michel G."/>
            <person name="Miranda-Saavedra D."/>
            <person name="Morales J."/>
            <person name="Moreau H."/>
            <person name="Motomura T."/>
            <person name="Nagasato C."/>
            <person name="Napoli C.A."/>
            <person name="Nelson D.R."/>
            <person name="Nyvall-Collen P."/>
            <person name="Peters A.F."/>
            <person name="Pommier C."/>
            <person name="Potin P."/>
            <person name="Poulain J."/>
            <person name="Quesneville H."/>
            <person name="Read B."/>
            <person name="Rensing S.A."/>
            <person name="Ritter A."/>
            <person name="Rousvoal S."/>
            <person name="Samanta M."/>
            <person name="Samson G."/>
            <person name="Schroeder D.C."/>
            <person name="Segurens B."/>
            <person name="Strittmatter M."/>
            <person name="Tonon T."/>
            <person name="Tregear J.W."/>
            <person name="Valentin K."/>
            <person name="von Dassow P."/>
            <person name="Yamagishi T."/>
            <person name="Van de Peer Y."/>
            <person name="Wincker P."/>
        </authorList>
    </citation>
    <scope>NUCLEOTIDE SEQUENCE [LARGE SCALE GENOMIC DNA]</scope>
    <source>
        <strain evidence="4">Ec32 / CCAP1310/4</strain>
    </source>
</reference>
<dbReference type="Pfam" id="PF00564">
    <property type="entry name" value="PB1"/>
    <property type="match status" value="1"/>
</dbReference>
<sequence length="432" mass="45599">MNTIKHNNNRDNNDNTMTTSSIKINFQGASRDVNVPAPVTLASLQAVIAAAFDAELPVRSPGGEAAKDTDLSFTYKDPDGDDIVFDKDSELKLAMRLCPGSLEISAAGKEKKAAEMPDSEARLYKIAARNLREYNGVPSMTPPKLVKTLAFLKLNPQRLVKQGLAPKNLLPRMKAEAANNAKVSKVPLGDGKNNEDLAESVAAGMELMSLEDDKKEWNDGFVSVEPADTSSPDNDNEEKNDAVAPEVKKNLIHKAFIAGGIQLRPREVRPLLVALDVRPCRLAKLGLVDGKDLRAMLQAEKKTAHKRHGPGHGGPRGPTGGFARGPVGLIMRVCGGRPGPGAGGRAGPGAVPGAGPGAGPGGCAPEARGNVVQLGRGKMRAVGCGKPRVGMMMPRRCHPDAGMPPPPPAHMEHARAPGGGGGVHHQQHGRHR</sequence>
<dbReference type="InterPro" id="IPR053793">
    <property type="entry name" value="PB1-like"/>
</dbReference>
<feature type="region of interest" description="Disordered" evidence="1">
    <location>
        <begin position="222"/>
        <end position="241"/>
    </location>
</feature>
<organism evidence="3 4">
    <name type="scientific">Ectocarpus siliculosus</name>
    <name type="common">Brown alga</name>
    <name type="synonym">Conferva siliculosa</name>
    <dbReference type="NCBI Taxonomy" id="2880"/>
    <lineage>
        <taxon>Eukaryota</taxon>
        <taxon>Sar</taxon>
        <taxon>Stramenopiles</taxon>
        <taxon>Ochrophyta</taxon>
        <taxon>PX clade</taxon>
        <taxon>Phaeophyceae</taxon>
        <taxon>Ectocarpales</taxon>
        <taxon>Ectocarpaceae</taxon>
        <taxon>Ectocarpus</taxon>
    </lineage>
</organism>
<dbReference type="InParanoid" id="D8LN66"/>
<keyword evidence="4" id="KW-1185">Reference proteome</keyword>
<dbReference type="Proteomes" id="UP000002630">
    <property type="component" value="Linkage Group LG03"/>
</dbReference>
<evidence type="ECO:0000313" key="4">
    <source>
        <dbReference type="Proteomes" id="UP000002630"/>
    </source>
</evidence>
<protein>
    <recommendedName>
        <fullName evidence="2">PB1 domain-containing protein</fullName>
    </recommendedName>
</protein>
<dbReference type="Gene3D" id="3.10.20.90">
    <property type="entry name" value="Phosphatidylinositol 3-kinase Catalytic Subunit, Chain A, domain 1"/>
    <property type="match status" value="1"/>
</dbReference>
<evidence type="ECO:0000256" key="1">
    <source>
        <dbReference type="SAM" id="MobiDB-lite"/>
    </source>
</evidence>
<dbReference type="OrthoDB" id="10376274at2759"/>
<feature type="domain" description="PB1" evidence="2">
    <location>
        <begin position="19"/>
        <end position="109"/>
    </location>
</feature>
<feature type="region of interest" description="Disordered" evidence="1">
    <location>
        <begin position="401"/>
        <end position="432"/>
    </location>
</feature>
<dbReference type="CDD" id="cd05992">
    <property type="entry name" value="PB1"/>
    <property type="match status" value="1"/>
</dbReference>
<evidence type="ECO:0000313" key="3">
    <source>
        <dbReference type="EMBL" id="CBN74829.1"/>
    </source>
</evidence>
<dbReference type="PROSITE" id="PS51745">
    <property type="entry name" value="PB1"/>
    <property type="match status" value="1"/>
</dbReference>
<evidence type="ECO:0000259" key="2">
    <source>
        <dbReference type="PROSITE" id="PS51745"/>
    </source>
</evidence>
<dbReference type="EMBL" id="FN649728">
    <property type="protein sequence ID" value="CBN74829.1"/>
    <property type="molecule type" value="Genomic_DNA"/>
</dbReference>
<feature type="region of interest" description="Disordered" evidence="1">
    <location>
        <begin position="302"/>
        <end position="321"/>
    </location>
</feature>
<dbReference type="InterPro" id="IPR000270">
    <property type="entry name" value="PB1_dom"/>
</dbReference>
<feature type="region of interest" description="Disordered" evidence="1">
    <location>
        <begin position="339"/>
        <end position="359"/>
    </location>
</feature>
<gene>
    <name evidence="3" type="ORF">Esi_0043_0112</name>
</gene>
<feature type="compositionally biased region" description="Gly residues" evidence="1">
    <location>
        <begin position="311"/>
        <end position="321"/>
    </location>
</feature>
<dbReference type="EMBL" id="FN648630">
    <property type="protein sequence ID" value="CBN74829.1"/>
    <property type="molecule type" value="Genomic_DNA"/>
</dbReference>
<dbReference type="SUPFAM" id="SSF54277">
    <property type="entry name" value="CAD &amp; PB1 domains"/>
    <property type="match status" value="1"/>
</dbReference>
<name>D8LN66_ECTSI</name>
<dbReference type="AlphaFoldDB" id="D8LN66"/>